<dbReference type="eggNOG" id="ENOG502QUCW">
    <property type="taxonomic scope" value="Eukaryota"/>
</dbReference>
<feature type="region of interest" description="Disordered" evidence="1">
    <location>
        <begin position="182"/>
        <end position="213"/>
    </location>
</feature>
<dbReference type="STRING" id="4155.A0A022R7D2"/>
<protein>
    <recommendedName>
        <fullName evidence="5">TPX2 C-terminal domain-containing protein</fullName>
    </recommendedName>
</protein>
<dbReference type="PANTHER" id="PTHR47067:SF7">
    <property type="entry name" value="TPX2 (TARGETING PROTEIN FOR XKLP2) PROTEIN FAMILY"/>
    <property type="match status" value="1"/>
</dbReference>
<dbReference type="AlphaFoldDB" id="A0A022R7D2"/>
<reference evidence="3 4" key="1">
    <citation type="journal article" date="2013" name="Proc. Natl. Acad. Sci. U.S.A.">
        <title>Fine-scale variation in meiotic recombination in Mimulus inferred from population shotgun sequencing.</title>
        <authorList>
            <person name="Hellsten U."/>
            <person name="Wright K.M."/>
            <person name="Jenkins J."/>
            <person name="Shu S."/>
            <person name="Yuan Y."/>
            <person name="Wessler S.R."/>
            <person name="Schmutz J."/>
            <person name="Willis J.H."/>
            <person name="Rokhsar D.S."/>
        </authorList>
    </citation>
    <scope>NUCLEOTIDE SEQUENCE [LARGE SCALE GENOMIC DNA]</scope>
    <source>
        <strain evidence="4">cv. DUN x IM62</strain>
    </source>
</reference>
<evidence type="ECO:0000256" key="1">
    <source>
        <dbReference type="SAM" id="MobiDB-lite"/>
    </source>
</evidence>
<gene>
    <name evidence="3" type="ORF">MIMGU_mgv1a009392mg</name>
</gene>
<keyword evidence="4" id="KW-1185">Reference proteome</keyword>
<dbReference type="Proteomes" id="UP000030748">
    <property type="component" value="Unassembled WGS sequence"/>
</dbReference>
<dbReference type="InterPro" id="IPR044216">
    <property type="entry name" value="WDL7"/>
</dbReference>
<evidence type="ECO:0000313" key="4">
    <source>
        <dbReference type="Proteomes" id="UP000030748"/>
    </source>
</evidence>
<keyword evidence="2" id="KW-0472">Membrane</keyword>
<dbReference type="PANTHER" id="PTHR47067">
    <property type="entry name" value="TPX2 (TARGETING PROTEIN FOR XKLP2) PROTEIN FAMILY-RELATED"/>
    <property type="match status" value="1"/>
</dbReference>
<organism evidence="3 4">
    <name type="scientific">Erythranthe guttata</name>
    <name type="common">Yellow monkey flower</name>
    <name type="synonym">Mimulus guttatus</name>
    <dbReference type="NCBI Taxonomy" id="4155"/>
    <lineage>
        <taxon>Eukaryota</taxon>
        <taxon>Viridiplantae</taxon>
        <taxon>Streptophyta</taxon>
        <taxon>Embryophyta</taxon>
        <taxon>Tracheophyta</taxon>
        <taxon>Spermatophyta</taxon>
        <taxon>Magnoliopsida</taxon>
        <taxon>eudicotyledons</taxon>
        <taxon>Gunneridae</taxon>
        <taxon>Pentapetalae</taxon>
        <taxon>asterids</taxon>
        <taxon>lamiids</taxon>
        <taxon>Lamiales</taxon>
        <taxon>Phrymaceae</taxon>
        <taxon>Erythranthe</taxon>
    </lineage>
</organism>
<accession>A0A022R7D2</accession>
<keyword evidence="2" id="KW-1133">Transmembrane helix</keyword>
<feature type="transmembrane region" description="Helical" evidence="2">
    <location>
        <begin position="294"/>
        <end position="320"/>
    </location>
</feature>
<evidence type="ECO:0000313" key="3">
    <source>
        <dbReference type="EMBL" id="EYU34775.1"/>
    </source>
</evidence>
<sequence length="343" mass="38691">MGDSTCLLHGFSYASAIPNQSKQGNSMHQLGESISFGRFMNESLSWDKWSSFPHKKYVEEAERYAQPGSVAEKKAFFEAHYKRIAAQKAAALLLLEQENASKIEDVVKPVDIDDDDDQRPIFDNSHAQFDVLDTEEETVEVNAGSKDSLVSAVEIIEEGENADIVAEERISIDKFDNLENKETTASVSEGSSGMERPLLKNSDDVSEEISSATSKKLPGISSIRRKTWKIPPTTPAKPATPHFKKENNFIPISTRNCSKSLTACRNKLQSPATLSTPFTLRTEERAAKRKQARFLSLAVLIKASSSSNFLINFFVWPILFRNSRKNSMRMRYRRRLPRINRKH</sequence>
<evidence type="ECO:0008006" key="5">
    <source>
        <dbReference type="Google" id="ProtNLM"/>
    </source>
</evidence>
<name>A0A022R7D2_ERYGU</name>
<proteinExistence type="predicted"/>
<dbReference type="EMBL" id="KI630674">
    <property type="protein sequence ID" value="EYU34775.1"/>
    <property type="molecule type" value="Genomic_DNA"/>
</dbReference>
<keyword evidence="2" id="KW-0812">Transmembrane</keyword>
<evidence type="ECO:0000256" key="2">
    <source>
        <dbReference type="SAM" id="Phobius"/>
    </source>
</evidence>